<evidence type="ECO:0000259" key="11">
    <source>
        <dbReference type="Pfam" id="PF00150"/>
    </source>
</evidence>
<feature type="domain" description="Glycoside hydrolase family 5" evidence="11">
    <location>
        <begin position="1"/>
        <end position="247"/>
    </location>
</feature>
<dbReference type="Gene3D" id="3.20.20.80">
    <property type="entry name" value="Glycosidases"/>
    <property type="match status" value="1"/>
</dbReference>
<sequence length="396" mass="43663">MKTHWETWFTQDTVNTLASYGLTALRIPIGYWSFVDDASSISPYVYGAQDYLDQAIGWAQSAGMKVWVDLHGAPGSQNGYDNSGHEGSVDWQTGEGNINQTISVLTTMAAKYSGSDYANTVVAIELVNEPISWGNNDVEVTRQFYIDAYASARAALTDNQDLMIIMHDSFEDLSYWQDMPSTVGASSSSDGSSQQLLGIDTHRYQVFDDSQTSLDGDGHIENVCSQANEISASNDYMPTYVGEWSAAVNVCFFSNGSSSAGTSCDEDGCSCVTDDQATWTSDVTAFVRKFVEAQMDVWEGKGSGYFFWSQAGPGLWNFIKGVEQGWIPQPLTDREYPSQCGFSLSDMTESSSSKKMMMHRRADEAVHVRRRRAAVAKREPHVLGAHLVEHLARQLS</sequence>
<dbReference type="InterPro" id="IPR018087">
    <property type="entry name" value="Glyco_hydro_5_CS"/>
</dbReference>
<keyword evidence="5 10" id="KW-0378">Hydrolase</keyword>
<accession>A0ABR1F9T1</accession>
<dbReference type="EC" id="3.2.1.58" evidence="9"/>
<dbReference type="Proteomes" id="UP001498771">
    <property type="component" value="Unassembled WGS sequence"/>
</dbReference>
<protein>
    <recommendedName>
        <fullName evidence="9">glucan 1,3-beta-glucosidase</fullName>
        <ecNumber evidence="9">3.2.1.58</ecNumber>
    </recommendedName>
</protein>
<name>A0ABR1F9T1_9ASCO</name>
<keyword evidence="7" id="KW-0961">Cell wall biogenesis/degradation</keyword>
<dbReference type="InterPro" id="IPR001547">
    <property type="entry name" value="Glyco_hydro_5"/>
</dbReference>
<evidence type="ECO:0000256" key="9">
    <source>
        <dbReference type="ARBA" id="ARBA00038929"/>
    </source>
</evidence>
<evidence type="ECO:0000256" key="6">
    <source>
        <dbReference type="ARBA" id="ARBA00023295"/>
    </source>
</evidence>
<evidence type="ECO:0000313" key="13">
    <source>
        <dbReference type="Proteomes" id="UP001498771"/>
    </source>
</evidence>
<dbReference type="RefSeq" id="XP_064769633.1">
    <property type="nucleotide sequence ID" value="XM_064912010.1"/>
</dbReference>
<comment type="subcellular location">
    <subcellularLocation>
        <location evidence="1">Secreted</location>
    </subcellularLocation>
</comment>
<evidence type="ECO:0000256" key="1">
    <source>
        <dbReference type="ARBA" id="ARBA00004613"/>
    </source>
</evidence>
<evidence type="ECO:0000313" key="12">
    <source>
        <dbReference type="EMBL" id="KAK7206600.1"/>
    </source>
</evidence>
<keyword evidence="6 10" id="KW-0326">Glycosidase</keyword>
<keyword evidence="4" id="KW-0732">Signal</keyword>
<evidence type="ECO:0000256" key="7">
    <source>
        <dbReference type="ARBA" id="ARBA00023316"/>
    </source>
</evidence>
<comment type="similarity">
    <text evidence="2 10">Belongs to the glycosyl hydrolase 5 (cellulase A) family.</text>
</comment>
<proteinExistence type="inferred from homology"/>
<reference evidence="12 13" key="1">
    <citation type="submission" date="2024-03" db="EMBL/GenBank/DDBJ databases">
        <title>Genome-scale model development and genomic sequencing of the oleaginous clade Lipomyces.</title>
        <authorList>
            <consortium name="Lawrence Berkeley National Laboratory"/>
            <person name="Czajka J.J."/>
            <person name="Han Y."/>
            <person name="Kim J."/>
            <person name="Mondo S.J."/>
            <person name="Hofstad B.A."/>
            <person name="Robles A."/>
            <person name="Haridas S."/>
            <person name="Riley R."/>
            <person name="LaButti K."/>
            <person name="Pangilinan J."/>
            <person name="Andreopoulos W."/>
            <person name="Lipzen A."/>
            <person name="Yan J."/>
            <person name="Wang M."/>
            <person name="Ng V."/>
            <person name="Grigoriev I.V."/>
            <person name="Spatafora J.W."/>
            <person name="Magnuson J.K."/>
            <person name="Baker S.E."/>
            <person name="Pomraning K.R."/>
        </authorList>
    </citation>
    <scope>NUCLEOTIDE SEQUENCE [LARGE SCALE GENOMIC DNA]</scope>
    <source>
        <strain evidence="12 13">Phaff 52-87</strain>
    </source>
</reference>
<gene>
    <name evidence="12" type="ORF">BZA70DRAFT_274644</name>
</gene>
<evidence type="ECO:0000256" key="2">
    <source>
        <dbReference type="ARBA" id="ARBA00005641"/>
    </source>
</evidence>
<evidence type="ECO:0000256" key="5">
    <source>
        <dbReference type="ARBA" id="ARBA00022801"/>
    </source>
</evidence>
<dbReference type="SUPFAM" id="SSF51445">
    <property type="entry name" value="(Trans)glycosidases"/>
    <property type="match status" value="1"/>
</dbReference>
<dbReference type="InterPro" id="IPR050386">
    <property type="entry name" value="Glycosyl_hydrolase_5"/>
</dbReference>
<evidence type="ECO:0000256" key="10">
    <source>
        <dbReference type="RuleBase" id="RU361153"/>
    </source>
</evidence>
<dbReference type="PROSITE" id="PS00659">
    <property type="entry name" value="GLYCOSYL_HYDROL_F5"/>
    <property type="match status" value="1"/>
</dbReference>
<dbReference type="PANTHER" id="PTHR31297">
    <property type="entry name" value="GLUCAN ENDO-1,6-BETA-GLUCOSIDASE B"/>
    <property type="match status" value="1"/>
</dbReference>
<evidence type="ECO:0000256" key="8">
    <source>
        <dbReference type="ARBA" id="ARBA00036824"/>
    </source>
</evidence>
<dbReference type="GO" id="GO:0016787">
    <property type="term" value="F:hydrolase activity"/>
    <property type="evidence" value="ECO:0007669"/>
    <property type="project" value="UniProtKB-KW"/>
</dbReference>
<comment type="catalytic activity">
    <reaction evidence="8">
        <text>Successive hydrolysis of beta-D-glucose units from the non-reducing ends of (1-&gt;3)-beta-D-glucans, releasing alpha-glucose.</text>
        <dbReference type="EC" id="3.2.1.58"/>
    </reaction>
</comment>
<comment type="caution">
    <text evidence="12">The sequence shown here is derived from an EMBL/GenBank/DDBJ whole genome shotgun (WGS) entry which is preliminary data.</text>
</comment>
<evidence type="ECO:0000256" key="3">
    <source>
        <dbReference type="ARBA" id="ARBA00022525"/>
    </source>
</evidence>
<keyword evidence="3" id="KW-0964">Secreted</keyword>
<dbReference type="GeneID" id="90037522"/>
<dbReference type="PANTHER" id="PTHR31297:SF1">
    <property type="entry name" value="GLUCAN 1,3-BETA-GLUCOSIDASE I_II-RELATED"/>
    <property type="match status" value="1"/>
</dbReference>
<dbReference type="Pfam" id="PF00150">
    <property type="entry name" value="Cellulase"/>
    <property type="match status" value="1"/>
</dbReference>
<dbReference type="EMBL" id="JBBJBU010000002">
    <property type="protein sequence ID" value="KAK7206600.1"/>
    <property type="molecule type" value="Genomic_DNA"/>
</dbReference>
<evidence type="ECO:0000256" key="4">
    <source>
        <dbReference type="ARBA" id="ARBA00022729"/>
    </source>
</evidence>
<keyword evidence="13" id="KW-1185">Reference proteome</keyword>
<organism evidence="12 13">
    <name type="scientific">Myxozyma melibiosi</name>
    <dbReference type="NCBI Taxonomy" id="54550"/>
    <lineage>
        <taxon>Eukaryota</taxon>
        <taxon>Fungi</taxon>
        <taxon>Dikarya</taxon>
        <taxon>Ascomycota</taxon>
        <taxon>Saccharomycotina</taxon>
        <taxon>Lipomycetes</taxon>
        <taxon>Lipomycetales</taxon>
        <taxon>Lipomycetaceae</taxon>
        <taxon>Myxozyma</taxon>
    </lineage>
</organism>
<dbReference type="InterPro" id="IPR017853">
    <property type="entry name" value="GH"/>
</dbReference>